<dbReference type="RefSeq" id="WP_281243750.1">
    <property type="nucleotide sequence ID" value="NZ_FOXA01000001.1"/>
</dbReference>
<dbReference type="STRING" id="441119.SAMN04488047_10185"/>
<name>A0A1I5KFW7_9RHOB</name>
<dbReference type="EMBL" id="FOXA01000001">
    <property type="protein sequence ID" value="SFO83944.1"/>
    <property type="molecule type" value="Genomic_DNA"/>
</dbReference>
<keyword evidence="2" id="KW-1185">Reference proteome</keyword>
<protein>
    <submittedName>
        <fullName evidence="1">Uncharacterized protein</fullName>
    </submittedName>
</protein>
<organism evidence="1 2">
    <name type="scientific">Tranquillimonas alkanivorans</name>
    <dbReference type="NCBI Taxonomy" id="441119"/>
    <lineage>
        <taxon>Bacteria</taxon>
        <taxon>Pseudomonadati</taxon>
        <taxon>Pseudomonadota</taxon>
        <taxon>Alphaproteobacteria</taxon>
        <taxon>Rhodobacterales</taxon>
        <taxon>Roseobacteraceae</taxon>
        <taxon>Tranquillimonas</taxon>
    </lineage>
</organism>
<proteinExistence type="predicted"/>
<evidence type="ECO:0000313" key="2">
    <source>
        <dbReference type="Proteomes" id="UP000199356"/>
    </source>
</evidence>
<dbReference type="AlphaFoldDB" id="A0A1I5KFW7"/>
<reference evidence="1 2" key="1">
    <citation type="submission" date="2016-10" db="EMBL/GenBank/DDBJ databases">
        <authorList>
            <person name="de Groot N.N."/>
        </authorList>
    </citation>
    <scope>NUCLEOTIDE SEQUENCE [LARGE SCALE GENOMIC DNA]</scope>
    <source>
        <strain evidence="1 2">DSM 19547</strain>
    </source>
</reference>
<evidence type="ECO:0000313" key="1">
    <source>
        <dbReference type="EMBL" id="SFO83944.1"/>
    </source>
</evidence>
<gene>
    <name evidence="1" type="ORF">SAMN04488047_10185</name>
</gene>
<accession>A0A1I5KFW7</accession>
<sequence length="41" mass="4630">MSMPVTFDDLMVAGLVLLAIRGLWRSFTDLPHELPTEQTEV</sequence>
<dbReference type="Proteomes" id="UP000199356">
    <property type="component" value="Unassembled WGS sequence"/>
</dbReference>